<accession>M2R141</accession>
<evidence type="ECO:0000313" key="2">
    <source>
        <dbReference type="EMBL" id="EMD31947.1"/>
    </source>
</evidence>
<proteinExistence type="predicted"/>
<dbReference type="AlphaFoldDB" id="M2R141"/>
<dbReference type="HOGENOM" id="CLU_611099_0_0_1"/>
<feature type="region of interest" description="Disordered" evidence="1">
    <location>
        <begin position="140"/>
        <end position="165"/>
    </location>
</feature>
<reference evidence="2 3" key="1">
    <citation type="journal article" date="2012" name="Proc. Natl. Acad. Sci. U.S.A.">
        <title>Comparative genomics of Ceriporiopsis subvermispora and Phanerochaete chrysosporium provide insight into selective ligninolysis.</title>
        <authorList>
            <person name="Fernandez-Fueyo E."/>
            <person name="Ruiz-Duenas F.J."/>
            <person name="Ferreira P."/>
            <person name="Floudas D."/>
            <person name="Hibbett D.S."/>
            <person name="Canessa P."/>
            <person name="Larrondo L.F."/>
            <person name="James T.Y."/>
            <person name="Seelenfreund D."/>
            <person name="Lobos S."/>
            <person name="Polanco R."/>
            <person name="Tello M."/>
            <person name="Honda Y."/>
            <person name="Watanabe T."/>
            <person name="Watanabe T."/>
            <person name="Ryu J.S."/>
            <person name="Kubicek C.P."/>
            <person name="Schmoll M."/>
            <person name="Gaskell J."/>
            <person name="Hammel K.E."/>
            <person name="St John F.J."/>
            <person name="Vanden Wymelenberg A."/>
            <person name="Sabat G."/>
            <person name="Splinter BonDurant S."/>
            <person name="Syed K."/>
            <person name="Yadav J.S."/>
            <person name="Doddapaneni H."/>
            <person name="Subramanian V."/>
            <person name="Lavin J.L."/>
            <person name="Oguiza J.A."/>
            <person name="Perez G."/>
            <person name="Pisabarro A.G."/>
            <person name="Ramirez L."/>
            <person name="Santoyo F."/>
            <person name="Master E."/>
            <person name="Coutinho P.M."/>
            <person name="Henrissat B."/>
            <person name="Lombard V."/>
            <person name="Magnuson J.K."/>
            <person name="Kuees U."/>
            <person name="Hori C."/>
            <person name="Igarashi K."/>
            <person name="Samejima M."/>
            <person name="Held B.W."/>
            <person name="Barry K.W."/>
            <person name="LaButti K.M."/>
            <person name="Lapidus A."/>
            <person name="Lindquist E.A."/>
            <person name="Lucas S.M."/>
            <person name="Riley R."/>
            <person name="Salamov A.A."/>
            <person name="Hoffmeister D."/>
            <person name="Schwenk D."/>
            <person name="Hadar Y."/>
            <person name="Yarden O."/>
            <person name="de Vries R.P."/>
            <person name="Wiebenga A."/>
            <person name="Stenlid J."/>
            <person name="Eastwood D."/>
            <person name="Grigoriev I.V."/>
            <person name="Berka R.M."/>
            <person name="Blanchette R.A."/>
            <person name="Kersten P."/>
            <person name="Martinez A.T."/>
            <person name="Vicuna R."/>
            <person name="Cullen D."/>
        </authorList>
    </citation>
    <scope>NUCLEOTIDE SEQUENCE [LARGE SCALE GENOMIC DNA]</scope>
    <source>
        <strain evidence="2 3">B</strain>
    </source>
</reference>
<sequence>MEYQRFQRMQAEQSLPCTSVHGWHSQAPAPRQTPMPAKAAFAPSLAPSTIRQVSRQQPMFPAEYGPQTLPAKRAASSVVQQRGFRSRSICATIDRTPAFTPSLPQAPHQVSRGQPTPTPEVIEAQQPVAGCSYAAQLTLPRHPKRAASDTVHEREPKPKAARTENLAECSAPLSIGKPKGRSLHNRVLINEARRLTQTPVSGSLSSASPSVPFPALAPPVAANPLEKITLQSYTSQGAQLQANPAGRLAAGCEEQTTQVLNSVTQTETSVSQDASLGSRIASSDATIQNLRKTRQLLLSFDNIEFPELHRDPYTYELRCGPDVFWDLFIEQSRAVAMLMQGMKPMSRLLFSGSMQASEQCQEEFRLLPGEARDMSKLLDQLRLWAVAVNELTHGDTFAVLEGASKNTEVNSADVVPEATLDTLFAEYFDTTDCLPEPWFAVADRVREP</sequence>
<organism evidence="2 3">
    <name type="scientific">Ceriporiopsis subvermispora (strain B)</name>
    <name type="common">White-rot fungus</name>
    <name type="synonym">Gelatoporia subvermispora</name>
    <dbReference type="NCBI Taxonomy" id="914234"/>
    <lineage>
        <taxon>Eukaryota</taxon>
        <taxon>Fungi</taxon>
        <taxon>Dikarya</taxon>
        <taxon>Basidiomycota</taxon>
        <taxon>Agaricomycotina</taxon>
        <taxon>Agaricomycetes</taxon>
        <taxon>Polyporales</taxon>
        <taxon>Gelatoporiaceae</taxon>
        <taxon>Gelatoporia</taxon>
    </lineage>
</organism>
<dbReference type="EMBL" id="KB445814">
    <property type="protein sequence ID" value="EMD31947.1"/>
    <property type="molecule type" value="Genomic_DNA"/>
</dbReference>
<name>M2R141_CERS8</name>
<protein>
    <submittedName>
        <fullName evidence="2">Uncharacterized protein</fullName>
    </submittedName>
</protein>
<dbReference type="Proteomes" id="UP000016930">
    <property type="component" value="Unassembled WGS sequence"/>
</dbReference>
<keyword evidence="3" id="KW-1185">Reference proteome</keyword>
<evidence type="ECO:0000256" key="1">
    <source>
        <dbReference type="SAM" id="MobiDB-lite"/>
    </source>
</evidence>
<feature type="region of interest" description="Disordered" evidence="1">
    <location>
        <begin position="14"/>
        <end position="40"/>
    </location>
</feature>
<evidence type="ECO:0000313" key="3">
    <source>
        <dbReference type="Proteomes" id="UP000016930"/>
    </source>
</evidence>
<feature type="compositionally biased region" description="Basic and acidic residues" evidence="1">
    <location>
        <begin position="146"/>
        <end position="162"/>
    </location>
</feature>
<gene>
    <name evidence="2" type="ORF">CERSUDRAFT_119277</name>
</gene>